<reference evidence="1" key="1">
    <citation type="submission" date="2021-06" db="EMBL/GenBank/DDBJ databases">
        <authorList>
            <person name="Kallberg Y."/>
            <person name="Tangrot J."/>
            <person name="Rosling A."/>
        </authorList>
    </citation>
    <scope>NUCLEOTIDE SEQUENCE</scope>
    <source>
        <strain evidence="1">28 12/20/2015</strain>
    </source>
</reference>
<accession>A0ACA9N385</accession>
<gene>
    <name evidence="1" type="ORF">SPELUC_LOCUS8013</name>
</gene>
<protein>
    <submittedName>
        <fullName evidence="1">2116_t:CDS:1</fullName>
    </submittedName>
</protein>
<proteinExistence type="predicted"/>
<dbReference type="Proteomes" id="UP000789366">
    <property type="component" value="Unassembled WGS sequence"/>
</dbReference>
<evidence type="ECO:0000313" key="1">
    <source>
        <dbReference type="EMBL" id="CAG8625067.1"/>
    </source>
</evidence>
<name>A0ACA9N385_9GLOM</name>
<evidence type="ECO:0000313" key="2">
    <source>
        <dbReference type="Proteomes" id="UP000789366"/>
    </source>
</evidence>
<keyword evidence="2" id="KW-1185">Reference proteome</keyword>
<organism evidence="1 2">
    <name type="scientific">Cetraspora pellucida</name>
    <dbReference type="NCBI Taxonomy" id="1433469"/>
    <lineage>
        <taxon>Eukaryota</taxon>
        <taxon>Fungi</taxon>
        <taxon>Fungi incertae sedis</taxon>
        <taxon>Mucoromycota</taxon>
        <taxon>Glomeromycotina</taxon>
        <taxon>Glomeromycetes</taxon>
        <taxon>Diversisporales</taxon>
        <taxon>Gigasporaceae</taxon>
        <taxon>Cetraspora</taxon>
    </lineage>
</organism>
<sequence>MIILALETSCDETSAAILENKKLLSNVTISQILEQQKYGGVMPSLAAKLHVKNIQKVLKKTLYVAKVPSEQIDYIAYTEKPGLIICLQIGKIVAETLALYLNKPLLPVNHLEGHIYASETCDDAIGECLDKSAILLGYNYPGGPVIEKLAQTGKNTYQLPFPKNDETLDFSFSGLKSEISRLVSKEKKINVNNLACSLQCILAEILTKKLKRAWLTVRAKTIIIEFHFERHEQQQQFWLNNVEDQKDIIQTLENALQERDNHKQQNEQILTNLKNILVKKEELDQAGQEKIQQENQKKQLQQKLSELTDQLNNQDSGQQKEELEQQIKQLQAELEQANNKEQSPTTNEPNDYQDIKEELTNLRQQVTDKAEKNKVKQARNRKYKTLIKNQFKKIETCLKEKKSDKNAVTAQQKELENLVAETQKVLDKAKNKKIIHPRKRGKKDKLREYIEAKKQADEEDEEELRAENMVGKAKASEYPKLSIVYPYEVFGNDYWENLNPLIFQHYSTFLIFDRREYLNRKAKERYRKIKELE</sequence>
<feature type="non-terminal residue" evidence="1">
    <location>
        <position position="533"/>
    </location>
</feature>
<dbReference type="EMBL" id="CAJVPW010011369">
    <property type="protein sequence ID" value="CAG8625067.1"/>
    <property type="molecule type" value="Genomic_DNA"/>
</dbReference>
<comment type="caution">
    <text evidence="1">The sequence shown here is derived from an EMBL/GenBank/DDBJ whole genome shotgun (WGS) entry which is preliminary data.</text>
</comment>